<keyword evidence="4" id="KW-1185">Reference proteome</keyword>
<reference evidence="2 4" key="2">
    <citation type="journal article" date="2018" name="Plant J.">
        <title>The Physcomitrella patens chromosome-scale assembly reveals moss genome structure and evolution.</title>
        <authorList>
            <person name="Lang D."/>
            <person name="Ullrich K.K."/>
            <person name="Murat F."/>
            <person name="Fuchs J."/>
            <person name="Jenkins J."/>
            <person name="Haas F.B."/>
            <person name="Piednoel M."/>
            <person name="Gundlach H."/>
            <person name="Van Bel M."/>
            <person name="Meyberg R."/>
            <person name="Vives C."/>
            <person name="Morata J."/>
            <person name="Symeonidi A."/>
            <person name="Hiss M."/>
            <person name="Muchero W."/>
            <person name="Kamisugi Y."/>
            <person name="Saleh O."/>
            <person name="Blanc G."/>
            <person name="Decker E.L."/>
            <person name="van Gessel N."/>
            <person name="Grimwood J."/>
            <person name="Hayes R.D."/>
            <person name="Graham S.W."/>
            <person name="Gunter L.E."/>
            <person name="McDaniel S.F."/>
            <person name="Hoernstein S.N.W."/>
            <person name="Larsson A."/>
            <person name="Li F.W."/>
            <person name="Perroud P.F."/>
            <person name="Phillips J."/>
            <person name="Ranjan P."/>
            <person name="Rokshar D.S."/>
            <person name="Rothfels C.J."/>
            <person name="Schneider L."/>
            <person name="Shu S."/>
            <person name="Stevenson D.W."/>
            <person name="Thummler F."/>
            <person name="Tillich M."/>
            <person name="Villarreal Aguilar J.C."/>
            <person name="Widiez T."/>
            <person name="Wong G.K."/>
            <person name="Wymore A."/>
            <person name="Zhang Y."/>
            <person name="Zimmer A.D."/>
            <person name="Quatrano R.S."/>
            <person name="Mayer K.F.X."/>
            <person name="Goodstein D."/>
            <person name="Casacuberta J.M."/>
            <person name="Vandepoele K."/>
            <person name="Reski R."/>
            <person name="Cuming A.C."/>
            <person name="Tuskan G.A."/>
            <person name="Maumus F."/>
            <person name="Salse J."/>
            <person name="Schmutz J."/>
            <person name="Rensing S.A."/>
        </authorList>
    </citation>
    <scope>NUCLEOTIDE SEQUENCE [LARGE SCALE GENOMIC DNA]</scope>
    <source>
        <strain evidence="3 4">cv. Gransden 2004</strain>
    </source>
</reference>
<evidence type="ECO:0000256" key="1">
    <source>
        <dbReference type="SAM" id="MobiDB-lite"/>
    </source>
</evidence>
<dbReference type="Proteomes" id="UP000006727">
    <property type="component" value="Chromosome 24"/>
</dbReference>
<feature type="region of interest" description="Disordered" evidence="1">
    <location>
        <begin position="154"/>
        <end position="186"/>
    </location>
</feature>
<name>A0A2K1IGE9_PHYPA</name>
<feature type="compositionally biased region" description="Polar residues" evidence="1">
    <location>
        <begin position="175"/>
        <end position="186"/>
    </location>
</feature>
<feature type="compositionally biased region" description="Low complexity" evidence="1">
    <location>
        <begin position="53"/>
        <end position="63"/>
    </location>
</feature>
<accession>A0A2K1IGE9</accession>
<feature type="region of interest" description="Disordered" evidence="1">
    <location>
        <begin position="1"/>
        <end position="27"/>
    </location>
</feature>
<protein>
    <submittedName>
        <fullName evidence="2 3">Uncharacterized protein</fullName>
    </submittedName>
</protein>
<reference evidence="3" key="3">
    <citation type="submission" date="2020-12" db="UniProtKB">
        <authorList>
            <consortium name="EnsemblPlants"/>
        </authorList>
    </citation>
    <scope>IDENTIFICATION</scope>
</reference>
<dbReference type="EnsemblPlants" id="Pp3c24_11870V3.2">
    <property type="protein sequence ID" value="PAC:32908975.CDS.1"/>
    <property type="gene ID" value="Pp3c24_11870"/>
</dbReference>
<evidence type="ECO:0000313" key="3">
    <source>
        <dbReference type="EnsemblPlants" id="PAC:32908974.CDS.1"/>
    </source>
</evidence>
<dbReference type="EnsemblPlants" id="Pp3c24_11870V3.1">
    <property type="protein sequence ID" value="PAC:32908974.CDS.1"/>
    <property type="gene ID" value="Pp3c24_11870"/>
</dbReference>
<dbReference type="EMBL" id="ABEU02000024">
    <property type="protein sequence ID" value="PNR28355.1"/>
    <property type="molecule type" value="Genomic_DNA"/>
</dbReference>
<organism evidence="2">
    <name type="scientific">Physcomitrium patens</name>
    <name type="common">Spreading-leaved earth moss</name>
    <name type="synonym">Physcomitrella patens</name>
    <dbReference type="NCBI Taxonomy" id="3218"/>
    <lineage>
        <taxon>Eukaryota</taxon>
        <taxon>Viridiplantae</taxon>
        <taxon>Streptophyta</taxon>
        <taxon>Embryophyta</taxon>
        <taxon>Bryophyta</taxon>
        <taxon>Bryophytina</taxon>
        <taxon>Bryopsida</taxon>
        <taxon>Funariidae</taxon>
        <taxon>Funariales</taxon>
        <taxon>Funariaceae</taxon>
        <taxon>Physcomitrium</taxon>
    </lineage>
</organism>
<dbReference type="PaxDb" id="3218-PP1S16_288V6.1"/>
<dbReference type="AlphaFoldDB" id="A0A2K1IGE9"/>
<reference evidence="2 4" key="1">
    <citation type="journal article" date="2008" name="Science">
        <title>The Physcomitrella genome reveals evolutionary insights into the conquest of land by plants.</title>
        <authorList>
            <person name="Rensing S."/>
            <person name="Lang D."/>
            <person name="Zimmer A."/>
            <person name="Terry A."/>
            <person name="Salamov A."/>
            <person name="Shapiro H."/>
            <person name="Nishiyama T."/>
            <person name="Perroud P.-F."/>
            <person name="Lindquist E."/>
            <person name="Kamisugi Y."/>
            <person name="Tanahashi T."/>
            <person name="Sakakibara K."/>
            <person name="Fujita T."/>
            <person name="Oishi K."/>
            <person name="Shin-I T."/>
            <person name="Kuroki Y."/>
            <person name="Toyoda A."/>
            <person name="Suzuki Y."/>
            <person name="Hashimoto A."/>
            <person name="Yamaguchi K."/>
            <person name="Sugano A."/>
            <person name="Kohara Y."/>
            <person name="Fujiyama A."/>
            <person name="Anterola A."/>
            <person name="Aoki S."/>
            <person name="Ashton N."/>
            <person name="Barbazuk W.B."/>
            <person name="Barker E."/>
            <person name="Bennetzen J."/>
            <person name="Bezanilla M."/>
            <person name="Blankenship R."/>
            <person name="Cho S.H."/>
            <person name="Dutcher S."/>
            <person name="Estelle M."/>
            <person name="Fawcett J.A."/>
            <person name="Gundlach H."/>
            <person name="Hanada K."/>
            <person name="Heyl A."/>
            <person name="Hicks K.A."/>
            <person name="Hugh J."/>
            <person name="Lohr M."/>
            <person name="Mayer K."/>
            <person name="Melkozernov A."/>
            <person name="Murata T."/>
            <person name="Nelson D."/>
            <person name="Pils B."/>
            <person name="Prigge M."/>
            <person name="Reiss B."/>
            <person name="Renner T."/>
            <person name="Rombauts S."/>
            <person name="Rushton P."/>
            <person name="Sanderfoot A."/>
            <person name="Schween G."/>
            <person name="Shiu S.-H."/>
            <person name="Stueber K."/>
            <person name="Theodoulou F.L."/>
            <person name="Tu H."/>
            <person name="Van de Peer Y."/>
            <person name="Verrier P.J."/>
            <person name="Waters E."/>
            <person name="Wood A."/>
            <person name="Yang L."/>
            <person name="Cove D."/>
            <person name="Cuming A."/>
            <person name="Hasebe M."/>
            <person name="Lucas S."/>
            <person name="Mishler D.B."/>
            <person name="Reski R."/>
            <person name="Grigoriev I."/>
            <person name="Quatrano R.S."/>
            <person name="Boore J.L."/>
        </authorList>
    </citation>
    <scope>NUCLEOTIDE SEQUENCE [LARGE SCALE GENOMIC DNA]</scope>
    <source>
        <strain evidence="3 4">cv. Gransden 2004</strain>
    </source>
</reference>
<gene>
    <name evidence="2" type="ORF">PHYPA_028947</name>
</gene>
<feature type="compositionally biased region" description="Basic residues" evidence="1">
    <location>
        <begin position="158"/>
        <end position="171"/>
    </location>
</feature>
<feature type="region of interest" description="Disordered" evidence="1">
    <location>
        <begin position="42"/>
        <end position="63"/>
    </location>
</feature>
<sequence>MSSRGRSDEMSGSSPKATDGVGVSPTTSSNYLKLIELVRELANSSESDEEESSSGGSPRETSSGAVKLIDLRVAAREKMAKVGARLSEKIALVTTDLALNLHRVIRHERRPRHDKCINHVVETQTAATEKRLRKEQEAKERAEWQRAMAREWSAYKASRTHKSRSHTHLHHHENQSWQPQLLQGSA</sequence>
<evidence type="ECO:0000313" key="4">
    <source>
        <dbReference type="Proteomes" id="UP000006727"/>
    </source>
</evidence>
<dbReference type="Gramene" id="Pp3c24_11870V3.2">
    <property type="protein sequence ID" value="PAC:32908975.CDS.1"/>
    <property type="gene ID" value="Pp3c24_11870"/>
</dbReference>
<evidence type="ECO:0000313" key="2">
    <source>
        <dbReference type="EMBL" id="PNR28355.1"/>
    </source>
</evidence>
<proteinExistence type="predicted"/>
<dbReference type="Gramene" id="Pp3c24_11870V3.1">
    <property type="protein sequence ID" value="PAC:32908974.CDS.1"/>
    <property type="gene ID" value="Pp3c24_11870"/>
</dbReference>
<dbReference type="InParanoid" id="A0A2K1IGE9"/>